<evidence type="ECO:0000259" key="6">
    <source>
        <dbReference type="PROSITE" id="PS50850"/>
    </source>
</evidence>
<dbReference type="InterPro" id="IPR020846">
    <property type="entry name" value="MFS_dom"/>
</dbReference>
<keyword evidence="4 5" id="KW-0472">Membrane</keyword>
<dbReference type="InterPro" id="IPR036259">
    <property type="entry name" value="MFS_trans_sf"/>
</dbReference>
<accession>A0A9W8YDL0</accession>
<evidence type="ECO:0000256" key="3">
    <source>
        <dbReference type="ARBA" id="ARBA00022989"/>
    </source>
</evidence>
<dbReference type="SUPFAM" id="SSF103473">
    <property type="entry name" value="MFS general substrate transporter"/>
    <property type="match status" value="1"/>
</dbReference>
<dbReference type="Proteomes" id="UP001140560">
    <property type="component" value="Unassembled WGS sequence"/>
</dbReference>
<feature type="transmembrane region" description="Helical" evidence="5">
    <location>
        <begin position="174"/>
        <end position="194"/>
    </location>
</feature>
<protein>
    <recommendedName>
        <fullName evidence="6">Major facilitator superfamily (MFS) profile domain-containing protein</fullName>
    </recommendedName>
</protein>
<dbReference type="PROSITE" id="PS50850">
    <property type="entry name" value="MFS"/>
    <property type="match status" value="1"/>
</dbReference>
<dbReference type="PANTHER" id="PTHR23502">
    <property type="entry name" value="MAJOR FACILITATOR SUPERFAMILY"/>
    <property type="match status" value="1"/>
</dbReference>
<organism evidence="7 8">
    <name type="scientific">Neocucurbitaria cava</name>
    <dbReference type="NCBI Taxonomy" id="798079"/>
    <lineage>
        <taxon>Eukaryota</taxon>
        <taxon>Fungi</taxon>
        <taxon>Dikarya</taxon>
        <taxon>Ascomycota</taxon>
        <taxon>Pezizomycotina</taxon>
        <taxon>Dothideomycetes</taxon>
        <taxon>Pleosporomycetidae</taxon>
        <taxon>Pleosporales</taxon>
        <taxon>Pleosporineae</taxon>
        <taxon>Cucurbitariaceae</taxon>
        <taxon>Neocucurbitaria</taxon>
    </lineage>
</organism>
<feature type="transmembrane region" description="Helical" evidence="5">
    <location>
        <begin position="36"/>
        <end position="57"/>
    </location>
</feature>
<dbReference type="OrthoDB" id="6770063at2759"/>
<evidence type="ECO:0000256" key="5">
    <source>
        <dbReference type="SAM" id="Phobius"/>
    </source>
</evidence>
<dbReference type="InterPro" id="IPR011701">
    <property type="entry name" value="MFS"/>
</dbReference>
<feature type="transmembrane region" description="Helical" evidence="5">
    <location>
        <begin position="240"/>
        <end position="260"/>
    </location>
</feature>
<comment type="subcellular location">
    <subcellularLocation>
        <location evidence="1">Membrane</location>
        <topology evidence="1">Multi-pass membrane protein</topology>
    </subcellularLocation>
</comment>
<name>A0A9W8YDL0_9PLEO</name>
<feature type="transmembrane region" description="Helical" evidence="5">
    <location>
        <begin position="135"/>
        <end position="162"/>
    </location>
</feature>
<gene>
    <name evidence="7" type="ORF">N0V83_003184</name>
</gene>
<reference evidence="7" key="1">
    <citation type="submission" date="2022-10" db="EMBL/GenBank/DDBJ databases">
        <title>Tapping the CABI collections for fungal endophytes: first genome assemblies for Collariella, Neodidymelliopsis, Ascochyta clinopodiicola, Didymella pomorum, Didymosphaeria variabile, Neocosmospora piperis and Neocucurbitaria cava.</title>
        <authorList>
            <person name="Hill R."/>
        </authorList>
    </citation>
    <scope>NUCLEOTIDE SEQUENCE</scope>
    <source>
        <strain evidence="7">IMI 356814</strain>
    </source>
</reference>
<keyword evidence="3 5" id="KW-1133">Transmembrane helix</keyword>
<dbReference type="EMBL" id="JAPEUY010000005">
    <property type="protein sequence ID" value="KAJ4372893.1"/>
    <property type="molecule type" value="Genomic_DNA"/>
</dbReference>
<evidence type="ECO:0000256" key="2">
    <source>
        <dbReference type="ARBA" id="ARBA00022692"/>
    </source>
</evidence>
<evidence type="ECO:0000313" key="8">
    <source>
        <dbReference type="Proteomes" id="UP001140560"/>
    </source>
</evidence>
<keyword evidence="8" id="KW-1185">Reference proteome</keyword>
<evidence type="ECO:0000313" key="7">
    <source>
        <dbReference type="EMBL" id="KAJ4372893.1"/>
    </source>
</evidence>
<proteinExistence type="predicted"/>
<dbReference type="Gene3D" id="1.20.1250.20">
    <property type="entry name" value="MFS general substrate transporter like domains"/>
    <property type="match status" value="1"/>
</dbReference>
<dbReference type="GO" id="GO:0016020">
    <property type="term" value="C:membrane"/>
    <property type="evidence" value="ECO:0007669"/>
    <property type="project" value="UniProtKB-SubCell"/>
</dbReference>
<feature type="domain" description="Major facilitator superfamily (MFS) profile" evidence="6">
    <location>
        <begin position="1"/>
        <end position="282"/>
    </location>
</feature>
<dbReference type="PANTHER" id="PTHR23502:SF60">
    <property type="entry name" value="MAJOR FACILITATOR SUPERFAMILY (MFS) PROFILE DOMAIN-CONTAINING PROTEIN-RELATED"/>
    <property type="match status" value="1"/>
</dbReference>
<feature type="transmembrane region" description="Helical" evidence="5">
    <location>
        <begin position="63"/>
        <end position="85"/>
    </location>
</feature>
<sequence>MITGRIMAGAGASVGVTLNGPVMADMYGEQDRGKSLAMVTLLPYLGPALGPIVGGVVTQLVHWSWIFWIMSIFNAVILVLGIFCIRESYTPVLLRRKAATENNRVASLVQSAHQDRLRIASNLTRPMRLLVQRPIIWVTALTGTISFGAYTLMLSTYATLWIDKYGQSELISSLHYISIALGSTMSGQIGGHIMDATYRKLSKRAGGKGVPEFRIPYMLSGMIIMPAGLFWYGWSAERRLSWVMVDVGVVVFTLGSFVVAQASTAYQIGEFGNKRNARITGA</sequence>
<evidence type="ECO:0000256" key="4">
    <source>
        <dbReference type="ARBA" id="ARBA00023136"/>
    </source>
</evidence>
<dbReference type="Pfam" id="PF07690">
    <property type="entry name" value="MFS_1"/>
    <property type="match status" value="1"/>
</dbReference>
<evidence type="ECO:0000256" key="1">
    <source>
        <dbReference type="ARBA" id="ARBA00004141"/>
    </source>
</evidence>
<feature type="transmembrane region" description="Helical" evidence="5">
    <location>
        <begin position="215"/>
        <end position="234"/>
    </location>
</feature>
<comment type="caution">
    <text evidence="7">The sequence shown here is derived from an EMBL/GenBank/DDBJ whole genome shotgun (WGS) entry which is preliminary data.</text>
</comment>
<dbReference type="GO" id="GO:0022857">
    <property type="term" value="F:transmembrane transporter activity"/>
    <property type="evidence" value="ECO:0007669"/>
    <property type="project" value="InterPro"/>
</dbReference>
<dbReference type="AlphaFoldDB" id="A0A9W8YDL0"/>
<keyword evidence="2 5" id="KW-0812">Transmembrane</keyword>